<proteinExistence type="predicted"/>
<name>A0A1D1VP23_RAMVA</name>
<organism evidence="2 3">
    <name type="scientific">Ramazzottius varieornatus</name>
    <name type="common">Water bear</name>
    <name type="synonym">Tardigrade</name>
    <dbReference type="NCBI Taxonomy" id="947166"/>
    <lineage>
        <taxon>Eukaryota</taxon>
        <taxon>Metazoa</taxon>
        <taxon>Ecdysozoa</taxon>
        <taxon>Tardigrada</taxon>
        <taxon>Eutardigrada</taxon>
        <taxon>Parachela</taxon>
        <taxon>Hypsibioidea</taxon>
        <taxon>Ramazzottiidae</taxon>
        <taxon>Ramazzottius</taxon>
    </lineage>
</organism>
<evidence type="ECO:0000256" key="1">
    <source>
        <dbReference type="SAM" id="Phobius"/>
    </source>
</evidence>
<protein>
    <submittedName>
        <fullName evidence="2">Uncharacterized protein</fullName>
    </submittedName>
</protein>
<accession>A0A1D1VP23</accession>
<keyword evidence="1" id="KW-0472">Membrane</keyword>
<keyword evidence="1" id="KW-0812">Transmembrane</keyword>
<dbReference type="AlphaFoldDB" id="A0A1D1VP23"/>
<reference evidence="2 3" key="1">
    <citation type="journal article" date="2016" name="Nat. Commun.">
        <title>Extremotolerant tardigrade genome and improved radiotolerance of human cultured cells by tardigrade-unique protein.</title>
        <authorList>
            <person name="Hashimoto T."/>
            <person name="Horikawa D.D."/>
            <person name="Saito Y."/>
            <person name="Kuwahara H."/>
            <person name="Kozuka-Hata H."/>
            <person name="Shin-I T."/>
            <person name="Minakuchi Y."/>
            <person name="Ohishi K."/>
            <person name="Motoyama A."/>
            <person name="Aizu T."/>
            <person name="Enomoto A."/>
            <person name="Kondo K."/>
            <person name="Tanaka S."/>
            <person name="Hara Y."/>
            <person name="Koshikawa S."/>
            <person name="Sagara H."/>
            <person name="Miura T."/>
            <person name="Yokobori S."/>
            <person name="Miyagawa K."/>
            <person name="Suzuki Y."/>
            <person name="Kubo T."/>
            <person name="Oyama M."/>
            <person name="Kohara Y."/>
            <person name="Fujiyama A."/>
            <person name="Arakawa K."/>
            <person name="Katayama T."/>
            <person name="Toyoda A."/>
            <person name="Kunieda T."/>
        </authorList>
    </citation>
    <scope>NUCLEOTIDE SEQUENCE [LARGE SCALE GENOMIC DNA]</scope>
    <source>
        <strain evidence="2 3">YOKOZUNA-1</strain>
    </source>
</reference>
<evidence type="ECO:0000313" key="3">
    <source>
        <dbReference type="Proteomes" id="UP000186922"/>
    </source>
</evidence>
<comment type="caution">
    <text evidence="2">The sequence shown here is derived from an EMBL/GenBank/DDBJ whole genome shotgun (WGS) entry which is preliminary data.</text>
</comment>
<evidence type="ECO:0000313" key="2">
    <source>
        <dbReference type="EMBL" id="GAV03340.1"/>
    </source>
</evidence>
<gene>
    <name evidence="2" type="primary">RvY_13780-1</name>
    <name evidence="2" type="synonym">RvY_13780.1</name>
    <name evidence="2" type="ORF">RvY_13780</name>
</gene>
<dbReference type="EMBL" id="BDGG01000009">
    <property type="protein sequence ID" value="GAV03340.1"/>
    <property type="molecule type" value="Genomic_DNA"/>
</dbReference>
<sequence>MQSSMAAYRIAEAEVQRIDPMFLILPFRVSDSAPAVKRRSASVGAILAATQAEDDQGKFVSLLRRMQRRKERGHIRSIRGILGLGILSLIFGAATVIVETIKNTLNN</sequence>
<feature type="transmembrane region" description="Helical" evidence="1">
    <location>
        <begin position="78"/>
        <end position="98"/>
    </location>
</feature>
<keyword evidence="1" id="KW-1133">Transmembrane helix</keyword>
<keyword evidence="3" id="KW-1185">Reference proteome</keyword>
<dbReference type="Proteomes" id="UP000186922">
    <property type="component" value="Unassembled WGS sequence"/>
</dbReference>